<evidence type="ECO:0000313" key="1">
    <source>
        <dbReference type="EMBL" id="ARF70714.1"/>
    </source>
</evidence>
<reference evidence="1 2" key="1">
    <citation type="submission" date="2017-03" db="EMBL/GenBank/DDBJ databases">
        <title>Paenibacillus larvae genome sequencing.</title>
        <authorList>
            <person name="Dingman D.W."/>
        </authorList>
    </citation>
    <scope>NUCLEOTIDE SEQUENCE [LARGE SCALE GENOMIC DNA]</scope>
    <source>
        <strain evidence="1 2">SAG 10367</strain>
        <plasmid evidence="2">pplp3</plasmid>
    </source>
</reference>
<protein>
    <submittedName>
        <fullName evidence="1">Uncharacterized protein</fullName>
    </submittedName>
</protein>
<gene>
    <name evidence="1" type="ORF">B7C51_24895</name>
</gene>
<dbReference type="EMBL" id="CP020558">
    <property type="protein sequence ID" value="ARF70714.1"/>
    <property type="molecule type" value="Genomic_DNA"/>
</dbReference>
<geneLocation type="plasmid" evidence="2">
    <name>pplp3</name>
</geneLocation>
<evidence type="ECO:0000313" key="2">
    <source>
        <dbReference type="Proteomes" id="UP000192727"/>
    </source>
</evidence>
<name>A0A1V0UZU3_9BACL</name>
<dbReference type="AlphaFoldDB" id="A0A1V0UZU3"/>
<dbReference type="Pfam" id="PF13479">
    <property type="entry name" value="AAA_24"/>
    <property type="match status" value="1"/>
</dbReference>
<dbReference type="Proteomes" id="UP000192727">
    <property type="component" value="Plasmid pPLP3"/>
</dbReference>
<dbReference type="RefSeq" id="WP_083041695.1">
    <property type="nucleotide sequence ID" value="NZ_CP020558.1"/>
</dbReference>
<keyword evidence="1" id="KW-0614">Plasmid</keyword>
<accession>A0A1V0UZU3</accession>
<organism evidence="1 2">
    <name type="scientific">Paenibacillus larvae subsp. pulvifaciens</name>
    <dbReference type="NCBI Taxonomy" id="1477"/>
    <lineage>
        <taxon>Bacteria</taxon>
        <taxon>Bacillati</taxon>
        <taxon>Bacillota</taxon>
        <taxon>Bacilli</taxon>
        <taxon>Bacillales</taxon>
        <taxon>Paenibacillaceae</taxon>
        <taxon>Paenibacillus</taxon>
    </lineage>
</organism>
<sequence length="354" mass="40567">MAIDLFNLSINEPKAALEDYFWVISGIPKSGKTSLFAKVCEKYFGGVENSLLIAFEKGYQALRVKAVDVNKWSDFEEMIKILVENKNKLGIKFIGLDTADVMWDMATEDVIREWNRKNPQKRTNDIVGVGARGTSNQGFGVGYQLVKKKVRNAIDKLMKAGYGIMALTHSKDKKVEEKNGSSYDQLVLSLSSSGSEVFVNMADFIVFITIEKEDIDDVKVTKRYMYFRSDDYITAGSRFQNLPTRIEYNIDEFLRVFEDAVKAEFDKGVDLETIKSEQRKRREEDANDFIESLQKTSDKDMLISRIDEEIKKTNDKDTIKKILKKSLGTIKYAKIDDVELLEKVLEDIKEINEQ</sequence>
<proteinExistence type="predicted"/>